<dbReference type="Pfam" id="PF21473">
    <property type="entry name" value="OB_Ssb-like"/>
    <property type="match status" value="1"/>
</dbReference>
<evidence type="ECO:0000259" key="2">
    <source>
        <dbReference type="Pfam" id="PF21473"/>
    </source>
</evidence>
<dbReference type="SUPFAM" id="SSF50249">
    <property type="entry name" value="Nucleic acid-binding proteins"/>
    <property type="match status" value="1"/>
</dbReference>
<name>A0AAV1HZE7_9CHLO</name>
<reference evidence="3 4" key="1">
    <citation type="submission" date="2023-10" db="EMBL/GenBank/DDBJ databases">
        <authorList>
            <person name="Maclean D."/>
            <person name="Macfadyen A."/>
        </authorList>
    </citation>
    <scope>NUCLEOTIDE SEQUENCE [LARGE SCALE GENOMIC DNA]</scope>
</reference>
<dbReference type="AlphaFoldDB" id="A0AAV1HZE7"/>
<dbReference type="PANTHER" id="PTHR31472">
    <property type="entry name" value="OS05G0244600 PROTEIN"/>
    <property type="match status" value="1"/>
</dbReference>
<accession>A0AAV1HZE7</accession>
<protein>
    <recommendedName>
        <fullName evidence="2">Single-stranded DNA binding protein Ssb-like OB fold domain-containing protein</fullName>
    </recommendedName>
</protein>
<feature type="domain" description="Single-stranded DNA binding protein Ssb-like OB fold" evidence="2">
    <location>
        <begin position="38"/>
        <end position="126"/>
    </location>
</feature>
<dbReference type="PANTHER" id="PTHR31472:SF5">
    <property type="entry name" value="OS05G0244600 PROTEIN"/>
    <property type="match status" value="1"/>
</dbReference>
<feature type="region of interest" description="Disordered" evidence="1">
    <location>
        <begin position="1"/>
        <end position="27"/>
    </location>
</feature>
<dbReference type="EMBL" id="CAUYUE010000004">
    <property type="protein sequence ID" value="CAK0764812.1"/>
    <property type="molecule type" value="Genomic_DNA"/>
</dbReference>
<feature type="compositionally biased region" description="Polar residues" evidence="1">
    <location>
        <begin position="1"/>
        <end position="12"/>
    </location>
</feature>
<keyword evidence="4" id="KW-1185">Reference proteome</keyword>
<dbReference type="InterPro" id="IPR048970">
    <property type="entry name" value="OB_Ssb-like"/>
</dbReference>
<evidence type="ECO:0000313" key="4">
    <source>
        <dbReference type="Proteomes" id="UP001314263"/>
    </source>
</evidence>
<evidence type="ECO:0000256" key="1">
    <source>
        <dbReference type="SAM" id="MobiDB-lite"/>
    </source>
</evidence>
<evidence type="ECO:0000313" key="3">
    <source>
        <dbReference type="EMBL" id="CAK0764812.1"/>
    </source>
</evidence>
<sequence length="173" mass="18827">MARGSQVETNVGRTGLQAAKMAQPPAKRQPVFTSIAQLRPDTSGHNLTVKVLNQKVVLQRPSRPNTKPATIAECLVGDSTGCIILTARNEQVEHMEEGQYLTLRNAKIDMYKGSMRLAVNQWGVIEKTADQPDFDVKMDLNLSNVEYELVRIDAPAPEGEAPAVGSSEQPSAS</sequence>
<gene>
    <name evidence="3" type="ORF">CVIRNUC_003196</name>
</gene>
<proteinExistence type="predicted"/>
<dbReference type="Proteomes" id="UP001314263">
    <property type="component" value="Unassembled WGS sequence"/>
</dbReference>
<dbReference type="Gene3D" id="2.40.50.140">
    <property type="entry name" value="Nucleic acid-binding proteins"/>
    <property type="match status" value="1"/>
</dbReference>
<organism evidence="3 4">
    <name type="scientific">Coccomyxa viridis</name>
    <dbReference type="NCBI Taxonomy" id="1274662"/>
    <lineage>
        <taxon>Eukaryota</taxon>
        <taxon>Viridiplantae</taxon>
        <taxon>Chlorophyta</taxon>
        <taxon>core chlorophytes</taxon>
        <taxon>Trebouxiophyceae</taxon>
        <taxon>Trebouxiophyceae incertae sedis</taxon>
        <taxon>Coccomyxaceae</taxon>
        <taxon>Coccomyxa</taxon>
    </lineage>
</organism>
<dbReference type="CDD" id="cd04491">
    <property type="entry name" value="SoSSB_OBF"/>
    <property type="match status" value="1"/>
</dbReference>
<comment type="caution">
    <text evidence="3">The sequence shown here is derived from an EMBL/GenBank/DDBJ whole genome shotgun (WGS) entry which is preliminary data.</text>
</comment>
<dbReference type="InterPro" id="IPR012340">
    <property type="entry name" value="NA-bd_OB-fold"/>
</dbReference>